<dbReference type="PANTHER" id="PTHR30562">
    <property type="entry name" value="UVRC/OXIDOREDUCTASE"/>
    <property type="match status" value="1"/>
</dbReference>
<gene>
    <name evidence="3" type="ORF">A3G52_02975</name>
</gene>
<evidence type="ECO:0000259" key="1">
    <source>
        <dbReference type="PROSITE" id="PS50164"/>
    </source>
</evidence>
<dbReference type="SUPFAM" id="SSF82771">
    <property type="entry name" value="GIY-YIG endonuclease"/>
    <property type="match status" value="1"/>
</dbReference>
<dbReference type="InterPro" id="IPR035901">
    <property type="entry name" value="GIY-YIG_endonuc_sf"/>
</dbReference>
<dbReference type="InterPro" id="IPR038476">
    <property type="entry name" value="UvrC_RNase_H_dom_sf"/>
</dbReference>
<dbReference type="CDD" id="cd10434">
    <property type="entry name" value="GIY-YIG_UvrC_Cho"/>
    <property type="match status" value="1"/>
</dbReference>
<dbReference type="GO" id="GO:0006289">
    <property type="term" value="P:nucleotide-excision repair"/>
    <property type="evidence" value="ECO:0007669"/>
    <property type="project" value="InterPro"/>
</dbReference>
<dbReference type="Gene3D" id="3.40.1440.10">
    <property type="entry name" value="GIY-YIG endonuclease"/>
    <property type="match status" value="1"/>
</dbReference>
<dbReference type="GO" id="GO:0009380">
    <property type="term" value="C:excinuclease repair complex"/>
    <property type="evidence" value="ECO:0007669"/>
    <property type="project" value="TreeGrafter"/>
</dbReference>
<dbReference type="InterPro" id="IPR001162">
    <property type="entry name" value="UvrC_RNase_H_dom"/>
</dbReference>
<dbReference type="InterPro" id="IPR000305">
    <property type="entry name" value="GIY-YIG_endonuc"/>
</dbReference>
<dbReference type="PANTHER" id="PTHR30562:SF1">
    <property type="entry name" value="UVRABC SYSTEM PROTEIN C"/>
    <property type="match status" value="1"/>
</dbReference>
<feature type="domain" description="GIY-YIG" evidence="1">
    <location>
        <begin position="11"/>
        <end position="91"/>
    </location>
</feature>
<dbReference type="PROSITE" id="PS50164">
    <property type="entry name" value="GIY_YIG"/>
    <property type="match status" value="1"/>
</dbReference>
<dbReference type="GO" id="GO:0009381">
    <property type="term" value="F:excinuclease ABC activity"/>
    <property type="evidence" value="ECO:0007669"/>
    <property type="project" value="InterPro"/>
</dbReference>
<dbReference type="InterPro" id="IPR050066">
    <property type="entry name" value="UvrABC_protein_C"/>
</dbReference>
<dbReference type="Pfam" id="PF08459">
    <property type="entry name" value="UvrC_RNaseH_dom"/>
    <property type="match status" value="1"/>
</dbReference>
<reference evidence="3 4" key="1">
    <citation type="journal article" date="2016" name="Nat. Commun.">
        <title>Thousands of microbial genomes shed light on interconnected biogeochemical processes in an aquifer system.</title>
        <authorList>
            <person name="Anantharaman K."/>
            <person name="Brown C.T."/>
            <person name="Hug L.A."/>
            <person name="Sharon I."/>
            <person name="Castelle C.J."/>
            <person name="Probst A.J."/>
            <person name="Thomas B.C."/>
            <person name="Singh A."/>
            <person name="Wilkins M.J."/>
            <person name="Karaoz U."/>
            <person name="Brodie E.L."/>
            <person name="Williams K.H."/>
            <person name="Hubbard S.S."/>
            <person name="Banfield J.F."/>
        </authorList>
    </citation>
    <scope>NUCLEOTIDE SEQUENCE [LARGE SCALE GENOMIC DNA]</scope>
</reference>
<protein>
    <recommendedName>
        <fullName evidence="5">Excinuclease ABC subunit C</fullName>
    </recommendedName>
</protein>
<evidence type="ECO:0000313" key="4">
    <source>
        <dbReference type="Proteomes" id="UP000177269"/>
    </source>
</evidence>
<dbReference type="Proteomes" id="UP000177269">
    <property type="component" value="Unassembled WGS sequence"/>
</dbReference>
<dbReference type="SUPFAM" id="SSF46600">
    <property type="entry name" value="C-terminal UvrC-binding domain of UvrB"/>
    <property type="match status" value="1"/>
</dbReference>
<evidence type="ECO:0000313" key="3">
    <source>
        <dbReference type="EMBL" id="OHA42744.1"/>
    </source>
</evidence>
<dbReference type="InterPro" id="IPR036876">
    <property type="entry name" value="UVR_dom_sf"/>
</dbReference>
<dbReference type="InterPro" id="IPR047296">
    <property type="entry name" value="GIY-YIG_UvrC_Cho"/>
</dbReference>
<dbReference type="EMBL" id="MHSK01000006">
    <property type="protein sequence ID" value="OHA42744.1"/>
    <property type="molecule type" value="Genomic_DNA"/>
</dbReference>
<dbReference type="SMART" id="SM00465">
    <property type="entry name" value="GIYc"/>
    <property type="match status" value="1"/>
</dbReference>
<dbReference type="PROSITE" id="PS50165">
    <property type="entry name" value="UVRC"/>
    <property type="match status" value="1"/>
</dbReference>
<evidence type="ECO:0008006" key="5">
    <source>
        <dbReference type="Google" id="ProtNLM"/>
    </source>
</evidence>
<proteinExistence type="predicted"/>
<comment type="caution">
    <text evidence="3">The sequence shown here is derived from an EMBL/GenBank/DDBJ whole genome shotgun (WGS) entry which is preliminary data.</text>
</comment>
<sequence length="419" mass="48179">MKNFNKKDLPDAPGIYFFKKGDDVLYIGRATSLMDRVSSYFSNDLAITRGPIVARMVEEADRVEHIQTDSVLEAVILESNLIKKYYPNANTADKDDKSFSYVAFTDEDFPRILTVRGKDLESGNPGYKIKHIFGPYTQGAVLREGMRIIRKIFTFRDKCVPVSEKSGTYSKSSRPCFNRQIGLCPGVCTGEINKRDYAKIIRNIRLFFEGKKNILLRSLCQDMRNYAKNQEFEKAESVKRTIFALEHVQDISLIKHDDDLAGAGQRQERKDTRIFRMEGYDVAHMAGRDMGGVMVVMEDKHVKKSDYRLFKIRRQKGPDDTAALEETLLRRFGHNEWPFPDVVVVDGGVAQRNTALRVIKNKGINAEVFSVVKNDRHKPLKILGNENLARNFKKEILIVNSEAHRFAIKYHRKMRKIIK</sequence>
<evidence type="ECO:0000259" key="2">
    <source>
        <dbReference type="PROSITE" id="PS50165"/>
    </source>
</evidence>
<name>A0A1G2P328_9BACT</name>
<organism evidence="3 4">
    <name type="scientific">Candidatus Taylorbacteria bacterium RIFCSPLOWO2_12_FULL_43_20</name>
    <dbReference type="NCBI Taxonomy" id="1802332"/>
    <lineage>
        <taxon>Bacteria</taxon>
        <taxon>Candidatus Tayloriibacteriota</taxon>
    </lineage>
</organism>
<dbReference type="AlphaFoldDB" id="A0A1G2P328"/>
<dbReference type="Gene3D" id="3.30.420.340">
    <property type="entry name" value="UvrC, RNAse H endonuclease domain"/>
    <property type="match status" value="1"/>
</dbReference>
<accession>A0A1G2P328</accession>
<feature type="domain" description="UvrC family homology region profile" evidence="2">
    <location>
        <begin position="209"/>
        <end position="359"/>
    </location>
</feature>